<dbReference type="InterPro" id="IPR036378">
    <property type="entry name" value="FAS1_dom_sf"/>
</dbReference>
<evidence type="ECO:0000259" key="2">
    <source>
        <dbReference type="PROSITE" id="PS50213"/>
    </source>
</evidence>
<reference evidence="3 4" key="1">
    <citation type="journal article" date="2019" name="Int. J. Syst. Evol. Microbiol.">
        <title>The Global Catalogue of Microorganisms (GCM) 10K type strain sequencing project: providing services to taxonomists for standard genome sequencing and annotation.</title>
        <authorList>
            <consortium name="The Broad Institute Genomics Platform"/>
            <consortium name="The Broad Institute Genome Sequencing Center for Infectious Disease"/>
            <person name="Wu L."/>
            <person name="Ma J."/>
        </authorList>
    </citation>
    <scope>NUCLEOTIDE SEQUENCE [LARGE SCALE GENOMIC DNA]</scope>
    <source>
        <strain evidence="3 4">JCM 3106</strain>
    </source>
</reference>
<dbReference type="PROSITE" id="PS51257">
    <property type="entry name" value="PROKAR_LIPOPROTEIN"/>
    <property type="match status" value="1"/>
</dbReference>
<dbReference type="PROSITE" id="PS50213">
    <property type="entry name" value="FAS1"/>
    <property type="match status" value="1"/>
</dbReference>
<gene>
    <name evidence="3" type="ORF">GCM10017559_40630</name>
</gene>
<dbReference type="PANTHER" id="PTHR10900">
    <property type="entry name" value="PERIOSTIN-RELATED"/>
    <property type="match status" value="1"/>
</dbReference>
<dbReference type="RefSeq" id="WP_344897525.1">
    <property type="nucleotide sequence ID" value="NZ_BAAAWD010000010.1"/>
</dbReference>
<comment type="caution">
    <text evidence="3">The sequence shown here is derived from an EMBL/GenBank/DDBJ whole genome shotgun (WGS) entry which is preliminary data.</text>
</comment>
<dbReference type="SUPFAM" id="SSF82153">
    <property type="entry name" value="FAS1 domain"/>
    <property type="match status" value="1"/>
</dbReference>
<keyword evidence="4" id="KW-1185">Reference proteome</keyword>
<dbReference type="Proteomes" id="UP001499930">
    <property type="component" value="Unassembled WGS sequence"/>
</dbReference>
<accession>A0ABN3Y1K2</accession>
<protein>
    <submittedName>
        <fullName evidence="3">Fasciclin domain-containing protein</fullName>
    </submittedName>
</protein>
<dbReference type="EMBL" id="BAAAWD010000010">
    <property type="protein sequence ID" value="GAA3013326.1"/>
    <property type="molecule type" value="Genomic_DNA"/>
</dbReference>
<feature type="domain" description="FAS1" evidence="2">
    <location>
        <begin position="80"/>
        <end position="209"/>
    </location>
</feature>
<keyword evidence="1" id="KW-0732">Signal</keyword>
<evidence type="ECO:0000313" key="4">
    <source>
        <dbReference type="Proteomes" id="UP001499930"/>
    </source>
</evidence>
<dbReference type="Gene3D" id="2.30.180.10">
    <property type="entry name" value="FAS1 domain"/>
    <property type="match status" value="1"/>
</dbReference>
<proteinExistence type="predicted"/>
<feature type="chain" id="PRO_5045902327" evidence="1">
    <location>
        <begin position="20"/>
        <end position="212"/>
    </location>
</feature>
<dbReference type="Pfam" id="PF02469">
    <property type="entry name" value="Fasciclin"/>
    <property type="match status" value="1"/>
</dbReference>
<evidence type="ECO:0000313" key="3">
    <source>
        <dbReference type="EMBL" id="GAA3013326.1"/>
    </source>
</evidence>
<feature type="signal peptide" evidence="1">
    <location>
        <begin position="1"/>
        <end position="19"/>
    </location>
</feature>
<evidence type="ECO:0000256" key="1">
    <source>
        <dbReference type="SAM" id="SignalP"/>
    </source>
</evidence>
<dbReference type="InterPro" id="IPR050904">
    <property type="entry name" value="Adhesion/Biosynth-related"/>
</dbReference>
<dbReference type="SMART" id="SM00554">
    <property type="entry name" value="FAS1"/>
    <property type="match status" value="1"/>
</dbReference>
<name>A0ABN3Y1K2_9ACTN</name>
<organism evidence="3 4">
    <name type="scientific">Streptosporangium longisporum</name>
    <dbReference type="NCBI Taxonomy" id="46187"/>
    <lineage>
        <taxon>Bacteria</taxon>
        <taxon>Bacillati</taxon>
        <taxon>Actinomycetota</taxon>
        <taxon>Actinomycetes</taxon>
        <taxon>Streptosporangiales</taxon>
        <taxon>Streptosporangiaceae</taxon>
        <taxon>Streptosporangium</taxon>
    </lineage>
</organism>
<dbReference type="InterPro" id="IPR000782">
    <property type="entry name" value="FAS1_domain"/>
</dbReference>
<dbReference type="PANTHER" id="PTHR10900:SF77">
    <property type="entry name" value="FI19380P1"/>
    <property type="match status" value="1"/>
</dbReference>
<sequence length="212" mass="20856">MKTRFAAASVLAVALSLSAACGGGDTTAAAGDPTAAATGAAPATETPMESAQPTMAAAPFGAACATLPTSGEGSVAGMADDAVATAASNNPALSTLVAAVTKADLVDTLNSTDDITVFAPTNDAFAKLPKKTLDKVLADKKMLTSILTYHVVPGRKTPADLEKGTLTTLQGGTLTTGGSGEALTAGDAKVVCGNVPTRNATVYIIDTVLMPG</sequence>